<proteinExistence type="predicted"/>
<gene>
    <name evidence="1" type="ORF">BC938DRAFT_476631</name>
</gene>
<organism evidence="1 2">
    <name type="scientific">Jimgerdemannia flammicorona</name>
    <dbReference type="NCBI Taxonomy" id="994334"/>
    <lineage>
        <taxon>Eukaryota</taxon>
        <taxon>Fungi</taxon>
        <taxon>Fungi incertae sedis</taxon>
        <taxon>Mucoromycota</taxon>
        <taxon>Mucoromycotina</taxon>
        <taxon>Endogonomycetes</taxon>
        <taxon>Endogonales</taxon>
        <taxon>Endogonaceae</taxon>
        <taxon>Jimgerdemannia</taxon>
    </lineage>
</organism>
<accession>A0A433PFF1</accession>
<dbReference type="EMBL" id="RBNJ01024449">
    <property type="protein sequence ID" value="RUS16283.1"/>
    <property type="molecule type" value="Genomic_DNA"/>
</dbReference>
<name>A0A433PFF1_9FUNG</name>
<evidence type="ECO:0000313" key="1">
    <source>
        <dbReference type="EMBL" id="RUS16283.1"/>
    </source>
</evidence>
<keyword evidence="2" id="KW-1185">Reference proteome</keyword>
<sequence>MPALHRPYVTHVAADYDAIALSPIQDAPPDFDQTRFDATDENALAGALQLAEKLKQVSAPTMHNMGF</sequence>
<reference evidence="1 2" key="1">
    <citation type="journal article" date="2018" name="New Phytol.">
        <title>Phylogenomics of Endogonaceae and evolution of mycorrhizas within Mucoromycota.</title>
        <authorList>
            <person name="Chang Y."/>
            <person name="Desiro A."/>
            <person name="Na H."/>
            <person name="Sandor L."/>
            <person name="Lipzen A."/>
            <person name="Clum A."/>
            <person name="Barry K."/>
            <person name="Grigoriev I.V."/>
            <person name="Martin F.M."/>
            <person name="Stajich J.E."/>
            <person name="Smith M.E."/>
            <person name="Bonito G."/>
            <person name="Spatafora J.W."/>
        </authorList>
    </citation>
    <scope>NUCLEOTIDE SEQUENCE [LARGE SCALE GENOMIC DNA]</scope>
    <source>
        <strain evidence="1 2">AD002</strain>
    </source>
</reference>
<comment type="caution">
    <text evidence="1">The sequence shown here is derived from an EMBL/GenBank/DDBJ whole genome shotgun (WGS) entry which is preliminary data.</text>
</comment>
<evidence type="ECO:0000313" key="2">
    <source>
        <dbReference type="Proteomes" id="UP000274822"/>
    </source>
</evidence>
<protein>
    <submittedName>
        <fullName evidence="1">Uncharacterized protein</fullName>
    </submittedName>
</protein>
<dbReference type="Proteomes" id="UP000274822">
    <property type="component" value="Unassembled WGS sequence"/>
</dbReference>
<dbReference type="AlphaFoldDB" id="A0A433PFF1"/>